<reference evidence="2 3" key="1">
    <citation type="journal article" date="2012" name="BMC Genomics">
        <title>Comparative genomic analysis and phylogenetic position of Theileria equi.</title>
        <authorList>
            <person name="Kappmeyer L.S."/>
            <person name="Thiagarajan M."/>
            <person name="Herndon D.R."/>
            <person name="Ramsay J.D."/>
            <person name="Caler E."/>
            <person name="Djikeng A."/>
            <person name="Gillespie J.J."/>
            <person name="Lau A.O."/>
            <person name="Roalson E.H."/>
            <person name="Silva J.C."/>
            <person name="Silva M.G."/>
            <person name="Suarez C.E."/>
            <person name="Ueti M.W."/>
            <person name="Nene V.M."/>
            <person name="Mealey R.H."/>
            <person name="Knowles D.P."/>
            <person name="Brayton K.A."/>
        </authorList>
    </citation>
    <scope>NUCLEOTIDE SEQUENCE [LARGE SCALE GENOMIC DNA]</scope>
    <source>
        <strain evidence="2 3">WA</strain>
    </source>
</reference>
<dbReference type="VEuPathDB" id="PiroplasmaDB:BEWA_002760"/>
<proteinExistence type="predicted"/>
<accession>L0B169</accession>
<evidence type="ECO:0000313" key="2">
    <source>
        <dbReference type="EMBL" id="AFZ80869.1"/>
    </source>
</evidence>
<feature type="region of interest" description="Disordered" evidence="1">
    <location>
        <begin position="985"/>
        <end position="1064"/>
    </location>
</feature>
<feature type="compositionally biased region" description="Low complexity" evidence="1">
    <location>
        <begin position="1033"/>
        <end position="1049"/>
    </location>
</feature>
<organism evidence="2 3">
    <name type="scientific">Theileria equi strain WA</name>
    <dbReference type="NCBI Taxonomy" id="1537102"/>
    <lineage>
        <taxon>Eukaryota</taxon>
        <taxon>Sar</taxon>
        <taxon>Alveolata</taxon>
        <taxon>Apicomplexa</taxon>
        <taxon>Aconoidasida</taxon>
        <taxon>Piroplasmida</taxon>
        <taxon>Theileriidae</taxon>
        <taxon>Theileria</taxon>
    </lineage>
</organism>
<evidence type="ECO:0000313" key="3">
    <source>
        <dbReference type="Proteomes" id="UP000031512"/>
    </source>
</evidence>
<keyword evidence="3" id="KW-1185">Reference proteome</keyword>
<feature type="compositionally biased region" description="Polar residues" evidence="1">
    <location>
        <begin position="1055"/>
        <end position="1064"/>
    </location>
</feature>
<dbReference type="AlphaFoldDB" id="L0B169"/>
<dbReference type="KEGG" id="beq:BEWA_002760"/>
<dbReference type="EMBL" id="CP001670">
    <property type="protein sequence ID" value="AFZ80869.1"/>
    <property type="molecule type" value="Genomic_DNA"/>
</dbReference>
<sequence>MSRIVIDIWKRCEGTCSCRNNDKNKVFAKAGVVDSSFGYCTHAVAGGNIIKKATWKGHKLQRIGFLHEFEDVESITTYYLTTYDGKQDRINNPLLIRTKYGNKTCWYENAGHYANKKWRRVSKTESEEFPEGDSNYSYVDKEFTDKLKNLTCILCGLHGVYLDETNGYHDTCEVCNDQIFLNFSKQQNILTRYYQHKYDGISDNSVLVHKGTKLAYRRESFIGESYYLLIQLDNNVREVSVYYWEGDSSCENPLLIEVKYDSAGTDWYENVSRDKKGERWIHEKWKPLYKGEKLPDLQKRLDSLNCIYNGTAQIRFGSTGCHDPGYATLHETTIKSSYIQVIQDPLIYTHVYEPTGEFFNKPFNVSEIYIESQKQIFPGQVIPMKGVKKLTAYVSHCDRKKPFLICVEYNGKSTEWYERTDDKTWEDYSSFGDDPPEEVTTNIKQAFTNLKLKLRVNWCLSSSTDIWLKITQSPEKGSGTLVYNSKGTSIIVTRTENNPVDGFFRNFHESTKTPFTLKPDLGSGHELRGVLKSGLTNVQSVHVYFLEGNTGRPIIIEVKRNNESDPRYYSKGNSPSDSWLYEGNKGKELLPLLDHYNCENNGAIPIDLNNPADLSNFYPYPSKRCIGNTRKVKSETIGTSLSEDSDYVVNSYSVNPLGTKISRVTYGGPNKTVFVLNEEISSMTAYTWKVKYNIPLLVEFTGKSEKLWYENLGDPQHMKWKRVPKMESDKFYEGDDPQPSLTEKLDEVNCTVNRVVQLDISQQPGKYCHKHKYKVKVSQTPKENKIDGLDGYDHTPTDKSHFHISSFKNDKIKQILLKSAGREHKGGFLKVKKVTVYFSACDDTYVPILIYIHDRNGKDRRWFRRMKANNRFWTEAEKLKNLTTEEAKTSNKLNGVIRSIGQDLNINCLQTLQKRKVIKVKRKKRAIYKGTKPDADDDDEGDEDERHTQDHILWNLFDENEKKEFLRDEEQEDKVTKGVQIEYTLLKPNSTSSTTTPTTQHSATDDKESLTEPEEEEYDDKDGGSSVGQGDGPQPASPSQQESQAAARSVDTHTDTPQGSNTDIMTPSIIASSVLTVPPAITGFTYWIYKRFAGDPWVRQI</sequence>
<evidence type="ECO:0000256" key="1">
    <source>
        <dbReference type="SAM" id="MobiDB-lite"/>
    </source>
</evidence>
<protein>
    <submittedName>
        <fullName evidence="2">Uncharacterized protein</fullName>
    </submittedName>
</protein>
<dbReference type="RefSeq" id="XP_004830535.1">
    <property type="nucleotide sequence ID" value="XM_004830478.1"/>
</dbReference>
<feature type="region of interest" description="Disordered" evidence="1">
    <location>
        <begin position="929"/>
        <end position="953"/>
    </location>
</feature>
<name>L0B169_THEEQ</name>
<dbReference type="GeneID" id="15805726"/>
<feature type="compositionally biased region" description="Low complexity" evidence="1">
    <location>
        <begin position="990"/>
        <end position="1002"/>
    </location>
</feature>
<dbReference type="Proteomes" id="UP000031512">
    <property type="component" value="Chromosome 3"/>
</dbReference>
<gene>
    <name evidence="2" type="ORF">BEWA_002760</name>
</gene>
<feature type="compositionally biased region" description="Acidic residues" evidence="1">
    <location>
        <begin position="1011"/>
        <end position="1020"/>
    </location>
</feature>